<dbReference type="EMBL" id="RWIT01000025">
    <property type="protein sequence ID" value="RSK43178.1"/>
    <property type="molecule type" value="Genomic_DNA"/>
</dbReference>
<keyword evidence="1" id="KW-0472">Membrane</keyword>
<dbReference type="InterPro" id="IPR050739">
    <property type="entry name" value="MFP"/>
</dbReference>
<accession>A0A428K9I6</accession>
<name>A0A428K9I6_9BACT</name>
<dbReference type="Pfam" id="PF26002">
    <property type="entry name" value="Beta-barrel_AprE"/>
    <property type="match status" value="1"/>
</dbReference>
<dbReference type="Proteomes" id="UP000273500">
    <property type="component" value="Unassembled WGS sequence"/>
</dbReference>
<comment type="caution">
    <text evidence="3">The sequence shown here is derived from an EMBL/GenBank/DDBJ whole genome shotgun (WGS) entry which is preliminary data.</text>
</comment>
<protein>
    <submittedName>
        <fullName evidence="3">HlyD family efflux transporter periplasmic adaptor subunit</fullName>
    </submittedName>
</protein>
<keyword evidence="1" id="KW-1133">Transmembrane helix</keyword>
<dbReference type="Gene3D" id="2.40.30.170">
    <property type="match status" value="1"/>
</dbReference>
<gene>
    <name evidence="3" type="ORF">EI291_22225</name>
</gene>
<dbReference type="OrthoDB" id="7057889at2"/>
<keyword evidence="1" id="KW-0812">Transmembrane</keyword>
<proteinExistence type="predicted"/>
<evidence type="ECO:0000259" key="2">
    <source>
        <dbReference type="Pfam" id="PF26002"/>
    </source>
</evidence>
<feature type="domain" description="AprE-like beta-barrel" evidence="2">
    <location>
        <begin position="329"/>
        <end position="410"/>
    </location>
</feature>
<evidence type="ECO:0000313" key="3">
    <source>
        <dbReference type="EMBL" id="RSK43178.1"/>
    </source>
</evidence>
<dbReference type="PANTHER" id="PTHR30386:SF28">
    <property type="entry name" value="EXPORTED PROTEIN"/>
    <property type="match status" value="1"/>
</dbReference>
<dbReference type="PRINTS" id="PR01490">
    <property type="entry name" value="RTXTOXIND"/>
</dbReference>
<dbReference type="AlphaFoldDB" id="A0A428K9I6"/>
<reference evidence="3 4" key="1">
    <citation type="submission" date="2018-12" db="EMBL/GenBank/DDBJ databases">
        <authorList>
            <person name="Feng G."/>
            <person name="Zhu H."/>
        </authorList>
    </citation>
    <scope>NUCLEOTIDE SEQUENCE [LARGE SCALE GENOMIC DNA]</scope>
    <source>
        <strain evidence="3 4">KCTC 12533</strain>
    </source>
</reference>
<evidence type="ECO:0000313" key="4">
    <source>
        <dbReference type="Proteomes" id="UP000273500"/>
    </source>
</evidence>
<dbReference type="PANTHER" id="PTHR30386">
    <property type="entry name" value="MEMBRANE FUSION SUBUNIT OF EMRAB-TOLC MULTIDRUG EFFLUX PUMP"/>
    <property type="match status" value="1"/>
</dbReference>
<feature type="transmembrane region" description="Helical" evidence="1">
    <location>
        <begin position="29"/>
        <end position="48"/>
    </location>
</feature>
<dbReference type="InterPro" id="IPR058982">
    <property type="entry name" value="Beta-barrel_AprE"/>
</dbReference>
<evidence type="ECO:0000256" key="1">
    <source>
        <dbReference type="SAM" id="Phobius"/>
    </source>
</evidence>
<dbReference type="RefSeq" id="WP_125424488.1">
    <property type="nucleotide sequence ID" value="NZ_RWIT01000025.1"/>
</dbReference>
<sequence>MPTATRFEEVRADEVQDLLARQPTWMLRWSITLLAGLLLAIFYGSWLIHFPDLVPATFTLTSVNAPKTVPSRSEGRLVRVLVRDGQAVGVGMPLGYMESTARPEEVTELSRELQQAWNLIRGGHLEQVAQLPLDRFHQLGELQVAYQPFALAHLQLRTTLTRGYFARRKALLRLELADLRAMGQNLTQQQSIQQEALSLATAEYAMHQRLAQQKVIAPLDLQREKTKLLSQRMPYRQTLAAVLSNSSAQRSKQQELLSLDLSLTEQRDQFLQALTTLQSATAQWERTFLLRSPIAGRVYFPLPLQDNQQVAAGQDLFYVAPGNTAYAGQMRIPQQSAGKVRVGQTVLIRFNGYPYQEFGLVRGTIQAVAQVPLQDGFVAQVRLPRELVTTRGQKLPYRVGMTASAEIITREQRLLQRLFQPIRAALSPAH</sequence>
<organism evidence="3 4">
    <name type="scientific">Hymenobacter rigui</name>
    <dbReference type="NCBI Taxonomy" id="334424"/>
    <lineage>
        <taxon>Bacteria</taxon>
        <taxon>Pseudomonadati</taxon>
        <taxon>Bacteroidota</taxon>
        <taxon>Cytophagia</taxon>
        <taxon>Cytophagales</taxon>
        <taxon>Hymenobacteraceae</taxon>
        <taxon>Hymenobacter</taxon>
    </lineage>
</organism>
<keyword evidence="4" id="KW-1185">Reference proteome</keyword>